<gene>
    <name evidence="2" type="ORF">A6J39_009345</name>
</gene>
<keyword evidence="3" id="KW-1185">Reference proteome</keyword>
<keyword evidence="1" id="KW-1133">Transmembrane helix</keyword>
<dbReference type="EMBL" id="NBTX02000004">
    <property type="protein sequence ID" value="PNL63476.1"/>
    <property type="molecule type" value="Genomic_DNA"/>
</dbReference>
<reference evidence="2" key="1">
    <citation type="submission" date="2017-12" db="EMBL/GenBank/DDBJ databases">
        <title>FDA dAtabase for Regulatory Grade micrObial Sequences (FDA-ARGOS): Supporting development and validation of Infectious Disease Dx tests.</title>
        <authorList>
            <person name="Kerrigan L."/>
            <person name="Tallon L.J."/>
            <person name="Sadzewicz L."/>
            <person name="Sengamalay N."/>
            <person name="Ott S."/>
            <person name="Godinez A."/>
            <person name="Nagaraj S."/>
            <person name="Vavikolanu K."/>
            <person name="Vyas G."/>
            <person name="Nadendla S."/>
            <person name="Aluvathingal J."/>
            <person name="Sichtig H."/>
        </authorList>
    </citation>
    <scope>NUCLEOTIDE SEQUENCE [LARGE SCALE GENOMIC DNA]</scope>
    <source>
        <strain evidence="2">FDAARGOS_200</strain>
    </source>
</reference>
<keyword evidence="1" id="KW-0812">Transmembrane</keyword>
<organism evidence="2 3">
    <name type="scientific">Legionella anisa</name>
    <dbReference type="NCBI Taxonomy" id="28082"/>
    <lineage>
        <taxon>Bacteria</taxon>
        <taxon>Pseudomonadati</taxon>
        <taxon>Pseudomonadota</taxon>
        <taxon>Gammaproteobacteria</taxon>
        <taxon>Legionellales</taxon>
        <taxon>Legionellaceae</taxon>
        <taxon>Legionella</taxon>
    </lineage>
</organism>
<accession>A0AAX0WYK8</accession>
<name>A0AAX0WYK8_9GAMM</name>
<evidence type="ECO:0000313" key="2">
    <source>
        <dbReference type="EMBL" id="PNL63476.1"/>
    </source>
</evidence>
<comment type="caution">
    <text evidence="2">The sequence shown here is derived from an EMBL/GenBank/DDBJ whole genome shotgun (WGS) entry which is preliminary data.</text>
</comment>
<proteinExistence type="predicted"/>
<dbReference type="Proteomes" id="UP000192511">
    <property type="component" value="Unassembled WGS sequence"/>
</dbReference>
<sequence>MPKRASRKNQGFILFITLLIIGVISLLILTSMQHVLLYYKTINKQEVLHQNFYQLEGVALRLLHQHTTLNSDCVIRSDSANQVIHNLLEHKGCSLKSGLTQYKYYIEDLGEFPCLVVRYKGRKSASHHQRVTVAPFEEGSPVSLLQIRLISSGRAIPCLATEHVTPLGVSSWRYLPSL</sequence>
<dbReference type="AlphaFoldDB" id="A0AAX0WYK8"/>
<evidence type="ECO:0000313" key="3">
    <source>
        <dbReference type="Proteomes" id="UP000192511"/>
    </source>
</evidence>
<evidence type="ECO:0000256" key="1">
    <source>
        <dbReference type="SAM" id="Phobius"/>
    </source>
</evidence>
<protein>
    <submittedName>
        <fullName evidence="2">Uncharacterized protein</fullName>
    </submittedName>
</protein>
<keyword evidence="1" id="KW-0472">Membrane</keyword>
<feature type="transmembrane region" description="Helical" evidence="1">
    <location>
        <begin position="12"/>
        <end position="39"/>
    </location>
</feature>